<keyword evidence="1" id="KW-0547">Nucleotide-binding</keyword>
<name>A0AA36H991_CYLNA</name>
<dbReference type="SUPFAM" id="SSF52540">
    <property type="entry name" value="P-loop containing nucleoside triphosphate hydrolases"/>
    <property type="match status" value="1"/>
</dbReference>
<dbReference type="GO" id="GO:0043139">
    <property type="term" value="F:5'-3' DNA helicase activity"/>
    <property type="evidence" value="ECO:0007669"/>
    <property type="project" value="TreeGrafter"/>
</dbReference>
<evidence type="ECO:0000256" key="4">
    <source>
        <dbReference type="ARBA" id="ARBA00022840"/>
    </source>
</evidence>
<dbReference type="PANTHER" id="PTHR43788:SF8">
    <property type="entry name" value="DNA-BINDING PROTEIN SMUBP-2"/>
    <property type="match status" value="1"/>
</dbReference>
<dbReference type="InterPro" id="IPR041679">
    <property type="entry name" value="DNA2/NAM7-like_C"/>
</dbReference>
<keyword evidence="4" id="KW-0067">ATP-binding</keyword>
<accession>A0AA36H991</accession>
<evidence type="ECO:0000256" key="2">
    <source>
        <dbReference type="ARBA" id="ARBA00022801"/>
    </source>
</evidence>
<evidence type="ECO:0000313" key="7">
    <source>
        <dbReference type="Proteomes" id="UP001176961"/>
    </source>
</evidence>
<comment type="caution">
    <text evidence="6">The sequence shown here is derived from an EMBL/GenBank/DDBJ whole genome shotgun (WGS) entry which is preliminary data.</text>
</comment>
<dbReference type="AlphaFoldDB" id="A0AA36H991"/>
<dbReference type="PANTHER" id="PTHR43788">
    <property type="entry name" value="DNA2/NAM7 HELICASE FAMILY MEMBER"/>
    <property type="match status" value="1"/>
</dbReference>
<organism evidence="6 7">
    <name type="scientific">Cylicocyclus nassatus</name>
    <name type="common">Nematode worm</name>
    <dbReference type="NCBI Taxonomy" id="53992"/>
    <lineage>
        <taxon>Eukaryota</taxon>
        <taxon>Metazoa</taxon>
        <taxon>Ecdysozoa</taxon>
        <taxon>Nematoda</taxon>
        <taxon>Chromadorea</taxon>
        <taxon>Rhabditida</taxon>
        <taxon>Rhabditina</taxon>
        <taxon>Rhabditomorpha</taxon>
        <taxon>Strongyloidea</taxon>
        <taxon>Strongylidae</taxon>
        <taxon>Cylicocyclus</taxon>
    </lineage>
</organism>
<evidence type="ECO:0000259" key="5">
    <source>
        <dbReference type="Pfam" id="PF13087"/>
    </source>
</evidence>
<dbReference type="Pfam" id="PF13087">
    <property type="entry name" value="AAA_12"/>
    <property type="match status" value="1"/>
</dbReference>
<gene>
    <name evidence="6" type="ORF">CYNAS_LOCUS18326</name>
</gene>
<dbReference type="Gene3D" id="3.40.50.300">
    <property type="entry name" value="P-loop containing nucleotide triphosphate hydrolases"/>
    <property type="match status" value="1"/>
</dbReference>
<sequence length="316" mass="35590">MQAAFDISSPIVCVLIAASLAATCPVIVTASMNTTIRGHTFDIYGYKKLVMVRYLARSQSIYNLTVVNLNNARYLRNHGGERKKVDELTAAQREDYDTVVVHLKNYYEGPHLRIMTRRALAGCKQEAGAGRSRRQSAQHISCPPTPHRAAELCRLRRNLNELHQSPGPATSPQCNALSPYYHAIHVHRLRVNGFTRAQQIAYNDTEARVCWNLIERLLAKGIASDALCIITFYREQLKRLGKMARRLNVEVITVHSIQGRERDIVILLTTRTEVDQSTTESFDDYQRMMLQHLAAVKGSSVHSRKRPESPVGATLA</sequence>
<keyword evidence="2" id="KW-0378">Hydrolase</keyword>
<evidence type="ECO:0000256" key="3">
    <source>
        <dbReference type="ARBA" id="ARBA00022806"/>
    </source>
</evidence>
<keyword evidence="7" id="KW-1185">Reference proteome</keyword>
<dbReference type="InterPro" id="IPR027417">
    <property type="entry name" value="P-loop_NTPase"/>
</dbReference>
<feature type="domain" description="DNA2/NAM7 helicase-like C-terminal" evidence="5">
    <location>
        <begin position="195"/>
        <end position="288"/>
    </location>
</feature>
<dbReference type="InterPro" id="IPR050534">
    <property type="entry name" value="Coronavir_polyprotein_1ab"/>
</dbReference>
<dbReference type="Proteomes" id="UP001176961">
    <property type="component" value="Unassembled WGS sequence"/>
</dbReference>
<evidence type="ECO:0000313" key="6">
    <source>
        <dbReference type="EMBL" id="CAJ0606343.1"/>
    </source>
</evidence>
<keyword evidence="3" id="KW-0347">Helicase</keyword>
<proteinExistence type="predicted"/>
<reference evidence="6" key="1">
    <citation type="submission" date="2023-07" db="EMBL/GenBank/DDBJ databases">
        <authorList>
            <consortium name="CYATHOMIX"/>
        </authorList>
    </citation>
    <scope>NUCLEOTIDE SEQUENCE</scope>
    <source>
        <strain evidence="6">N/A</strain>
    </source>
</reference>
<dbReference type="EMBL" id="CATQJL010000316">
    <property type="protein sequence ID" value="CAJ0606343.1"/>
    <property type="molecule type" value="Genomic_DNA"/>
</dbReference>
<protein>
    <recommendedName>
        <fullName evidence="5">DNA2/NAM7 helicase-like C-terminal domain-containing protein</fullName>
    </recommendedName>
</protein>
<dbReference type="GO" id="GO:0005524">
    <property type="term" value="F:ATP binding"/>
    <property type="evidence" value="ECO:0007669"/>
    <property type="project" value="UniProtKB-KW"/>
</dbReference>
<evidence type="ECO:0000256" key="1">
    <source>
        <dbReference type="ARBA" id="ARBA00022741"/>
    </source>
</evidence>
<dbReference type="GO" id="GO:0016787">
    <property type="term" value="F:hydrolase activity"/>
    <property type="evidence" value="ECO:0007669"/>
    <property type="project" value="UniProtKB-KW"/>
</dbReference>